<protein>
    <submittedName>
        <fullName evidence="1">Putative secreted peptide</fullName>
    </submittedName>
</protein>
<proteinExistence type="predicted"/>
<name>A0A2M3ZWI6_9DIPT</name>
<dbReference type="EMBL" id="GGFM01012101">
    <property type="protein sequence ID" value="MBW32852.1"/>
    <property type="molecule type" value="Transcribed_RNA"/>
</dbReference>
<reference evidence="1" key="1">
    <citation type="submission" date="2018-01" db="EMBL/GenBank/DDBJ databases">
        <title>An insight into the sialome of Amazonian anophelines.</title>
        <authorList>
            <person name="Ribeiro J.M."/>
            <person name="Scarpassa V."/>
            <person name="Calvo E."/>
        </authorList>
    </citation>
    <scope>NUCLEOTIDE SEQUENCE</scope>
    <source>
        <tissue evidence="1">Salivary glands</tissue>
    </source>
</reference>
<organism evidence="1">
    <name type="scientific">Anopheles braziliensis</name>
    <dbReference type="NCBI Taxonomy" id="58242"/>
    <lineage>
        <taxon>Eukaryota</taxon>
        <taxon>Metazoa</taxon>
        <taxon>Ecdysozoa</taxon>
        <taxon>Arthropoda</taxon>
        <taxon>Hexapoda</taxon>
        <taxon>Insecta</taxon>
        <taxon>Pterygota</taxon>
        <taxon>Neoptera</taxon>
        <taxon>Endopterygota</taxon>
        <taxon>Diptera</taxon>
        <taxon>Nematocera</taxon>
        <taxon>Culicoidea</taxon>
        <taxon>Culicidae</taxon>
        <taxon>Anophelinae</taxon>
        <taxon>Anopheles</taxon>
    </lineage>
</organism>
<evidence type="ECO:0000313" key="1">
    <source>
        <dbReference type="EMBL" id="MBW32852.1"/>
    </source>
</evidence>
<sequence length="103" mass="11176">MLLRCCVCGCVSVPGCALLRSSCYTLSGSIGSRIKKKPKMEQQPFVSNSCARSRRCRSKVLGSANPKVSPTITASGVSHSFDIPLPCARRRIMYLAIIRGWLG</sequence>
<accession>A0A2M3ZWI6</accession>
<dbReference type="AlphaFoldDB" id="A0A2M3ZWI6"/>